<dbReference type="Proteomes" id="UP001594351">
    <property type="component" value="Unassembled WGS sequence"/>
</dbReference>
<evidence type="ECO:0000256" key="4">
    <source>
        <dbReference type="ARBA" id="ARBA00023014"/>
    </source>
</evidence>
<dbReference type="SUPFAM" id="SSF53067">
    <property type="entry name" value="Actin-like ATPase domain"/>
    <property type="match status" value="1"/>
</dbReference>
<dbReference type="InterPro" id="IPR008275">
    <property type="entry name" value="CoA_E_activase_dom"/>
</dbReference>
<dbReference type="InterPro" id="IPR002731">
    <property type="entry name" value="ATPase_BadF"/>
</dbReference>
<evidence type="ECO:0000256" key="3">
    <source>
        <dbReference type="ARBA" id="ARBA00023004"/>
    </source>
</evidence>
<feature type="domain" description="ATPase BadF/BadG/BcrA/BcrD type" evidence="5">
    <location>
        <begin position="10"/>
        <end position="261"/>
    </location>
</feature>
<dbReference type="CDD" id="cd24036">
    <property type="entry name" value="ASKHA_NBD_BcrAD_BadFG_HgdC_HadI"/>
    <property type="match status" value="1"/>
</dbReference>
<name>A0ABV6Z332_UNCC1</name>
<protein>
    <submittedName>
        <fullName evidence="6">Acyl-CoA dehydratase activase</fullName>
    </submittedName>
</protein>
<comment type="cofactor">
    <cofactor evidence="1">
        <name>[4Fe-4S] cluster</name>
        <dbReference type="ChEBI" id="CHEBI:49883"/>
    </cofactor>
</comment>
<sequence length="267" mass="28902">MMNDQRKYFLGIDVGSLSCDGVLIDQDAQLIAWEVMPTGVSGTSAADKTFADLLVKSHLEKEQIIFTVATGYGRQRVTYANKSVTEITCHGRGAHYFFPETGIVVDIGGQDSKAIRIDEQGRVLDFVMNDRCAAGTGRFLEVMARALEIELIDLGPLSLKAKESCSISSICTVFAESEVVSLLANGKPVDYIARGLHEAVARRTMGLVQRVKPRPDDNFTISGGVAHNKGVVREVEELIGKKLNFPSNPQIVGAVGAALIAREFGTK</sequence>
<proteinExistence type="predicted"/>
<dbReference type="NCBIfam" id="TIGR00241">
    <property type="entry name" value="CoA_E_activ"/>
    <property type="match status" value="1"/>
</dbReference>
<dbReference type="EMBL" id="JBHPBY010000379">
    <property type="protein sequence ID" value="MFC1852857.1"/>
    <property type="molecule type" value="Genomic_DNA"/>
</dbReference>
<organism evidence="6 7">
    <name type="scientific">candidate division CSSED10-310 bacterium</name>
    <dbReference type="NCBI Taxonomy" id="2855610"/>
    <lineage>
        <taxon>Bacteria</taxon>
        <taxon>Bacteria division CSSED10-310</taxon>
    </lineage>
</organism>
<keyword evidence="3" id="KW-0408">Iron</keyword>
<reference evidence="6 7" key="1">
    <citation type="submission" date="2024-09" db="EMBL/GenBank/DDBJ databases">
        <title>Laminarin stimulates single cell rates of sulfate reduction while oxygen inhibits transcriptomic activity in coastal marine sediment.</title>
        <authorList>
            <person name="Lindsay M."/>
            <person name="Orcutt B."/>
            <person name="Emerson D."/>
            <person name="Stepanauskas R."/>
            <person name="D'Angelo T."/>
        </authorList>
    </citation>
    <scope>NUCLEOTIDE SEQUENCE [LARGE SCALE GENOMIC DNA]</scope>
    <source>
        <strain evidence="6">SAG AM-311-K15</strain>
    </source>
</reference>
<evidence type="ECO:0000256" key="1">
    <source>
        <dbReference type="ARBA" id="ARBA00001966"/>
    </source>
</evidence>
<comment type="caution">
    <text evidence="6">The sequence shown here is derived from an EMBL/GenBank/DDBJ whole genome shotgun (WGS) entry which is preliminary data.</text>
</comment>
<dbReference type="PANTHER" id="PTHR32329">
    <property type="entry name" value="BIFUNCTIONAL PROTEIN [INCLUDES 2-HYDROXYACYL-COA DEHYDRATASE (N-TER) AND ITS ACTIVATOR DOMAIN (C_TERM)-RELATED"/>
    <property type="match status" value="1"/>
</dbReference>
<evidence type="ECO:0000256" key="2">
    <source>
        <dbReference type="ARBA" id="ARBA00022723"/>
    </source>
</evidence>
<evidence type="ECO:0000313" key="6">
    <source>
        <dbReference type="EMBL" id="MFC1852857.1"/>
    </source>
</evidence>
<dbReference type="InterPro" id="IPR043129">
    <property type="entry name" value="ATPase_NBD"/>
</dbReference>
<keyword evidence="7" id="KW-1185">Reference proteome</keyword>
<dbReference type="PANTHER" id="PTHR32329:SF2">
    <property type="entry name" value="BIFUNCTIONAL PROTEIN [INCLUDES 2-HYDROXYACYL-COA DEHYDRATASE (N-TER) AND ITS ACTIVATOR DOMAIN (C_TERM)"/>
    <property type="match status" value="1"/>
</dbReference>
<accession>A0ABV6Z332</accession>
<keyword evidence="2" id="KW-0479">Metal-binding</keyword>
<dbReference type="InterPro" id="IPR051805">
    <property type="entry name" value="Dehydratase_Activator_Redct"/>
</dbReference>
<evidence type="ECO:0000313" key="7">
    <source>
        <dbReference type="Proteomes" id="UP001594351"/>
    </source>
</evidence>
<dbReference type="Gene3D" id="3.30.420.40">
    <property type="match status" value="2"/>
</dbReference>
<keyword evidence="4" id="KW-0411">Iron-sulfur</keyword>
<dbReference type="Pfam" id="PF01869">
    <property type="entry name" value="BcrAD_BadFG"/>
    <property type="match status" value="1"/>
</dbReference>
<evidence type="ECO:0000259" key="5">
    <source>
        <dbReference type="Pfam" id="PF01869"/>
    </source>
</evidence>
<gene>
    <name evidence="6" type="ORF">ACFL27_21880</name>
</gene>